<dbReference type="InterPro" id="IPR051533">
    <property type="entry name" value="WaaL-like"/>
</dbReference>
<keyword evidence="4 6" id="KW-0472">Membrane</keyword>
<evidence type="ECO:0000256" key="2">
    <source>
        <dbReference type="ARBA" id="ARBA00022692"/>
    </source>
</evidence>
<name>A0A1V6CDN4_UNCT6</name>
<feature type="transmembrane region" description="Helical" evidence="6">
    <location>
        <begin position="405"/>
        <end position="424"/>
    </location>
</feature>
<dbReference type="Pfam" id="PF13181">
    <property type="entry name" value="TPR_8"/>
    <property type="match status" value="1"/>
</dbReference>
<evidence type="ECO:0000313" key="8">
    <source>
        <dbReference type="EMBL" id="OQB74904.1"/>
    </source>
</evidence>
<keyword evidence="8" id="KW-0436">Ligase</keyword>
<dbReference type="Pfam" id="PF13414">
    <property type="entry name" value="TPR_11"/>
    <property type="match status" value="1"/>
</dbReference>
<evidence type="ECO:0000256" key="6">
    <source>
        <dbReference type="SAM" id="Phobius"/>
    </source>
</evidence>
<evidence type="ECO:0000256" key="5">
    <source>
        <dbReference type="PROSITE-ProRule" id="PRU00339"/>
    </source>
</evidence>
<keyword evidence="5" id="KW-0802">TPR repeat</keyword>
<feature type="transmembrane region" description="Helical" evidence="6">
    <location>
        <begin position="48"/>
        <end position="69"/>
    </location>
</feature>
<dbReference type="Proteomes" id="UP000485562">
    <property type="component" value="Unassembled WGS sequence"/>
</dbReference>
<dbReference type="PANTHER" id="PTHR37422">
    <property type="entry name" value="TEICHURONIC ACID BIOSYNTHESIS PROTEIN TUAE"/>
    <property type="match status" value="1"/>
</dbReference>
<feature type="transmembrane region" description="Helical" evidence="6">
    <location>
        <begin position="351"/>
        <end position="370"/>
    </location>
</feature>
<feature type="transmembrane region" description="Helical" evidence="6">
    <location>
        <begin position="320"/>
        <end position="339"/>
    </location>
</feature>
<dbReference type="Gene3D" id="1.25.40.10">
    <property type="entry name" value="Tetratricopeptide repeat domain"/>
    <property type="match status" value="1"/>
</dbReference>
<evidence type="ECO:0000256" key="3">
    <source>
        <dbReference type="ARBA" id="ARBA00022989"/>
    </source>
</evidence>
<dbReference type="InterPro" id="IPR019734">
    <property type="entry name" value="TPR_rpt"/>
</dbReference>
<gene>
    <name evidence="8" type="ORF">BWX89_00262</name>
</gene>
<dbReference type="Pfam" id="PF04932">
    <property type="entry name" value="Wzy_C"/>
    <property type="match status" value="1"/>
</dbReference>
<evidence type="ECO:0000256" key="4">
    <source>
        <dbReference type="ARBA" id="ARBA00023136"/>
    </source>
</evidence>
<evidence type="ECO:0000259" key="7">
    <source>
        <dbReference type="Pfam" id="PF04932"/>
    </source>
</evidence>
<feature type="transmembrane region" description="Helical" evidence="6">
    <location>
        <begin position="230"/>
        <end position="250"/>
    </location>
</feature>
<feature type="repeat" description="TPR" evidence="5">
    <location>
        <begin position="428"/>
        <end position="461"/>
    </location>
</feature>
<comment type="caution">
    <text evidence="8">The sequence shown here is derived from an EMBL/GenBank/DDBJ whole genome shotgun (WGS) entry which is preliminary data.</text>
</comment>
<feature type="domain" description="O-antigen ligase-related" evidence="7">
    <location>
        <begin position="193"/>
        <end position="328"/>
    </location>
</feature>
<accession>A0A1V6CDN4</accession>
<feature type="transmembrane region" description="Helical" evidence="6">
    <location>
        <begin position="106"/>
        <end position="124"/>
    </location>
</feature>
<evidence type="ECO:0000256" key="1">
    <source>
        <dbReference type="ARBA" id="ARBA00004141"/>
    </source>
</evidence>
<dbReference type="SMART" id="SM00028">
    <property type="entry name" value="TPR"/>
    <property type="match status" value="4"/>
</dbReference>
<protein>
    <submittedName>
        <fullName evidence="8">O-Antigen ligase</fullName>
    </submittedName>
</protein>
<feature type="transmembrane region" description="Helical" evidence="6">
    <location>
        <begin position="21"/>
        <end position="42"/>
    </location>
</feature>
<keyword evidence="2 6" id="KW-0812">Transmembrane</keyword>
<dbReference type="PANTHER" id="PTHR37422:SF13">
    <property type="entry name" value="LIPOPOLYSACCHARIDE BIOSYNTHESIS PROTEIN PA4999-RELATED"/>
    <property type="match status" value="1"/>
</dbReference>
<comment type="subcellular location">
    <subcellularLocation>
        <location evidence="1">Membrane</location>
        <topology evidence="1">Multi-pass membrane protein</topology>
    </subcellularLocation>
</comment>
<dbReference type="InterPro" id="IPR011990">
    <property type="entry name" value="TPR-like_helical_dom_sf"/>
</dbReference>
<dbReference type="EMBL" id="MWDQ01000026">
    <property type="protein sequence ID" value="OQB74904.1"/>
    <property type="molecule type" value="Genomic_DNA"/>
</dbReference>
<dbReference type="InterPro" id="IPR007016">
    <property type="entry name" value="O-antigen_ligase-rel_domated"/>
</dbReference>
<feature type="transmembrane region" description="Helical" evidence="6">
    <location>
        <begin position="163"/>
        <end position="180"/>
    </location>
</feature>
<keyword evidence="3 6" id="KW-1133">Transmembrane helix</keyword>
<organism evidence="8">
    <name type="scientific">candidate division TA06 bacterium ADurb.Bin131</name>
    <dbReference type="NCBI Taxonomy" id="1852827"/>
    <lineage>
        <taxon>Bacteria</taxon>
        <taxon>Bacteria division TA06</taxon>
    </lineage>
</organism>
<dbReference type="SUPFAM" id="SSF48452">
    <property type="entry name" value="TPR-like"/>
    <property type="match status" value="1"/>
</dbReference>
<dbReference type="AlphaFoldDB" id="A0A1V6CDN4"/>
<dbReference type="GO" id="GO:0016020">
    <property type="term" value="C:membrane"/>
    <property type="evidence" value="ECO:0007669"/>
    <property type="project" value="UniProtKB-SubCell"/>
</dbReference>
<dbReference type="PROSITE" id="PS50005">
    <property type="entry name" value="TPR"/>
    <property type="match status" value="2"/>
</dbReference>
<feature type="repeat" description="TPR" evidence="5">
    <location>
        <begin position="497"/>
        <end position="530"/>
    </location>
</feature>
<feature type="transmembrane region" description="Helical" evidence="6">
    <location>
        <begin position="207"/>
        <end position="223"/>
    </location>
</feature>
<proteinExistence type="predicted"/>
<sequence>MPSKSAKVKDVSGYKSEYKKSVNILLGIASLVFFGITPLLNFKPAYDYTVIKDILGALFVAIFAVALYLKKDDILINLKGFIVGTIFFLYILAGCFYAPVKYGAAQALENYLLYYLLFIAGMLWKWEKRDAFIWAASMVVASITAFVQYHITNYPISTFGNPNFFAGHLLMPIFLILYFVKKKYIPIGIIYGIITIAALLITKSRASVFAFLVASAFASFLLLRENKIRWLKYIGFIIVIIGTLFLWNSIKYQFTQDIRYYIWRGTFSLIKEKPILGWGTGNFIFHYPYFRYREYFLRPQATPITNHPHSQYLEIWSENGVIGLLLFVVILGFALYSGMKKHSKDSYDISLFSLTGIIAVAVDNILSTNLTNTSTAMYFWFLSGLCFTLDEKSKKIVISNSLKKTVLWVLMISMITLAGWKTFYRLTPEVYLKKAITAREMNDFPTAIENYKKVCKINPNNVVAWYKLAFAYGQIGDLENSEKIYLKINNILFPHFAKTDGNLGTLYTQKQDYEKAKYYYEKALFFNPYDIDVLLGMVAIKLFNDRDIKGAKEYLERAMAINPEHEYVKYLIKKFPELADGSSNNTVINKNNKQRGE</sequence>
<feature type="transmembrane region" description="Helical" evidence="6">
    <location>
        <begin position="185"/>
        <end position="201"/>
    </location>
</feature>
<dbReference type="GO" id="GO:0016874">
    <property type="term" value="F:ligase activity"/>
    <property type="evidence" value="ECO:0007669"/>
    <property type="project" value="UniProtKB-KW"/>
</dbReference>
<feature type="transmembrane region" description="Helical" evidence="6">
    <location>
        <begin position="131"/>
        <end position="151"/>
    </location>
</feature>
<feature type="transmembrane region" description="Helical" evidence="6">
    <location>
        <begin position="81"/>
        <end position="100"/>
    </location>
</feature>
<reference evidence="8" key="1">
    <citation type="submission" date="2017-02" db="EMBL/GenBank/DDBJ databases">
        <title>Delving into the versatile metabolic prowess of the omnipresent phylum Bacteroidetes.</title>
        <authorList>
            <person name="Nobu M.K."/>
            <person name="Mei R."/>
            <person name="Narihiro T."/>
            <person name="Kuroda K."/>
            <person name="Liu W.-T."/>
        </authorList>
    </citation>
    <scope>NUCLEOTIDE SEQUENCE</scope>
    <source>
        <strain evidence="8">ADurb.Bin131</strain>
    </source>
</reference>